<dbReference type="InterPro" id="IPR050738">
    <property type="entry name" value="Sulfatase"/>
</dbReference>
<evidence type="ECO:0000256" key="3">
    <source>
        <dbReference type="ARBA" id="ARBA00022801"/>
    </source>
</evidence>
<evidence type="ECO:0000256" key="4">
    <source>
        <dbReference type="ARBA" id="ARBA00022837"/>
    </source>
</evidence>
<dbReference type="Proteomes" id="UP001041814">
    <property type="component" value="Unassembled WGS sequence"/>
</dbReference>
<dbReference type="PROSITE" id="PS00523">
    <property type="entry name" value="SULFATASE_1"/>
    <property type="match status" value="1"/>
</dbReference>
<dbReference type="Gene3D" id="3.40.720.10">
    <property type="entry name" value="Alkaline Phosphatase, subunit A"/>
    <property type="match status" value="1"/>
</dbReference>
<reference evidence="7" key="1">
    <citation type="submission" date="2017-08" db="EMBL/GenBank/DDBJ databases">
        <authorList>
            <person name="Imhoff J.F."/>
            <person name="Rahn T."/>
            <person name="Kuenzel S."/>
            <person name="Neulinger S.C."/>
        </authorList>
    </citation>
    <scope>NUCLEOTIDE SEQUENCE</scope>
    <source>
        <strain evidence="7">IM 151</strain>
    </source>
</reference>
<dbReference type="CDD" id="cd16025">
    <property type="entry name" value="PAS_like"/>
    <property type="match status" value="1"/>
</dbReference>
<dbReference type="Pfam" id="PF00884">
    <property type="entry name" value="Sulfatase"/>
    <property type="match status" value="1"/>
</dbReference>
<dbReference type="PANTHER" id="PTHR42693:SF43">
    <property type="entry name" value="BLL2667 PROTEIN"/>
    <property type="match status" value="1"/>
</dbReference>
<dbReference type="PROSITE" id="PS00149">
    <property type="entry name" value="SULFATASE_2"/>
    <property type="match status" value="1"/>
</dbReference>
<evidence type="ECO:0000256" key="1">
    <source>
        <dbReference type="ARBA" id="ARBA00008779"/>
    </source>
</evidence>
<organism evidence="7 8">
    <name type="scientific">Rubrivivax gelatinosus</name>
    <name type="common">Rhodocyclus gelatinosus</name>
    <name type="synonym">Rhodopseudomonas gelatinosa</name>
    <dbReference type="NCBI Taxonomy" id="28068"/>
    <lineage>
        <taxon>Bacteria</taxon>
        <taxon>Pseudomonadati</taxon>
        <taxon>Pseudomonadota</taxon>
        <taxon>Betaproteobacteria</taxon>
        <taxon>Burkholderiales</taxon>
        <taxon>Sphaerotilaceae</taxon>
        <taxon>Rubrivivax</taxon>
    </lineage>
</organism>
<reference evidence="7" key="2">
    <citation type="journal article" date="2020" name="Microorganisms">
        <title>Osmotic Adaptation and Compatible Solute Biosynthesis of Phototrophic Bacteria as Revealed from Genome Analyses.</title>
        <authorList>
            <person name="Imhoff J.F."/>
            <person name="Rahn T."/>
            <person name="Kunzel S."/>
            <person name="Keller A."/>
            <person name="Neulinger S.C."/>
        </authorList>
    </citation>
    <scope>NUCLEOTIDE SEQUENCE</scope>
    <source>
        <strain evidence="7">IM 151</strain>
    </source>
</reference>
<keyword evidence="3" id="KW-0378">Hydrolase</keyword>
<feature type="chain" id="PRO_5046816161" evidence="5">
    <location>
        <begin position="27"/>
        <end position="743"/>
    </location>
</feature>
<keyword evidence="4" id="KW-0106">Calcium</keyword>
<feature type="signal peptide" evidence="5">
    <location>
        <begin position="1"/>
        <end position="26"/>
    </location>
</feature>
<dbReference type="PANTHER" id="PTHR42693">
    <property type="entry name" value="ARYLSULFATASE FAMILY MEMBER"/>
    <property type="match status" value="1"/>
</dbReference>
<dbReference type="EMBL" id="NRRU01000091">
    <property type="protein sequence ID" value="MBK1715010.1"/>
    <property type="molecule type" value="Genomic_DNA"/>
</dbReference>
<dbReference type="InterPro" id="IPR024607">
    <property type="entry name" value="Sulfatase_CS"/>
</dbReference>
<comment type="caution">
    <text evidence="7">The sequence shown here is derived from an EMBL/GenBank/DDBJ whole genome shotgun (WGS) entry which is preliminary data.</text>
</comment>
<accession>A0ABS1E0M8</accession>
<dbReference type="Gene3D" id="3.30.1120.10">
    <property type="match status" value="1"/>
</dbReference>
<comment type="similarity">
    <text evidence="1">Belongs to the sulfatase family.</text>
</comment>
<evidence type="ECO:0000256" key="5">
    <source>
        <dbReference type="SAM" id="SignalP"/>
    </source>
</evidence>
<sequence length="743" mass="80295">MKTILHTAVLVGGALNAAGAAPAAQAAPAPSPAAPSPGERAGAPNVVWILLDDVGFGASSAFGGLIETPNLEALAAQGLRYTNFHTTAISSPTRAALLTGRNHHSVGLGLFPETANDQPGYNGRIPPNKGTVAEVLRSAGYSTIAVGKWHLAPVAEASAAGPFTGWPTGKGFERYFGFLYGETDQWAPQLVEDTHVADLELRGRHLNEILTDRAIRYVANAKTLRPDQPFFLYYAPGATHAPHQVAPEWISHYKGRFDAGWDDYRERTFARQRQLGVVPAQARLPPRNPRVPAWDTLGADQKKLYARYFETYAGFLSYTDAEIGRLVDFLKRSGQFDNTVFAIVVGDNGASKEGTDAGTISGLGSLLAPAPGIAEELARIDEIGSKTTSPNYPLGWAQATNTPYRQWKQDANAEGGTRNPLILVAPGLRERGGVREQFGHVIDLLPTTLELAQVPAPKVIAGVEQAPFEGVSLAASVADRRAPSPHRVQYFEINGTRAIYAEGWKASTLHEPGTPFEQDRWELYDLGRDPTELEDLAAREPARLAELKALFDSEARKYQVYPLKDTLFTDFASRHSVFGARRTIELLPGIDPLFSSTAPNVATGAFEIVAEVVIPERGAQGVLLANGGRFGGGSLYVQGGRLHYAQTNGRAVSTVSSEPLAAGPNRLRLVFRTLARDKAQVQLFAGERRIGEGTVPLTFGLAYFSYDESFDVGRDLQTAVTPAYAPPFAFDGRLDKVTVRYPQ</sequence>
<gene>
    <name evidence="7" type="ORF">CKO43_19800</name>
</gene>
<protein>
    <submittedName>
        <fullName evidence="7">Sulfatase</fullName>
    </submittedName>
</protein>
<keyword evidence="8" id="KW-1185">Reference proteome</keyword>
<dbReference type="InterPro" id="IPR000917">
    <property type="entry name" value="Sulfatase_N"/>
</dbReference>
<feature type="domain" description="Sulfatase N-terminal" evidence="6">
    <location>
        <begin position="44"/>
        <end position="453"/>
    </location>
</feature>
<keyword evidence="5" id="KW-0732">Signal</keyword>
<evidence type="ECO:0000256" key="2">
    <source>
        <dbReference type="ARBA" id="ARBA00022723"/>
    </source>
</evidence>
<proteinExistence type="inferred from homology"/>
<dbReference type="SUPFAM" id="SSF53649">
    <property type="entry name" value="Alkaline phosphatase-like"/>
    <property type="match status" value="1"/>
</dbReference>
<evidence type="ECO:0000313" key="8">
    <source>
        <dbReference type="Proteomes" id="UP001041814"/>
    </source>
</evidence>
<keyword evidence="2" id="KW-0479">Metal-binding</keyword>
<evidence type="ECO:0000313" key="7">
    <source>
        <dbReference type="EMBL" id="MBK1715010.1"/>
    </source>
</evidence>
<dbReference type="RefSeq" id="WP_200379723.1">
    <property type="nucleotide sequence ID" value="NZ_NRRU01000091.1"/>
</dbReference>
<dbReference type="InterPro" id="IPR017850">
    <property type="entry name" value="Alkaline_phosphatase_core_sf"/>
</dbReference>
<name>A0ABS1E0M8_RUBGE</name>
<evidence type="ECO:0000259" key="6">
    <source>
        <dbReference type="Pfam" id="PF00884"/>
    </source>
</evidence>